<organism evidence="2 3">
    <name type="scientific">Monoraphidium neglectum</name>
    <dbReference type="NCBI Taxonomy" id="145388"/>
    <lineage>
        <taxon>Eukaryota</taxon>
        <taxon>Viridiplantae</taxon>
        <taxon>Chlorophyta</taxon>
        <taxon>core chlorophytes</taxon>
        <taxon>Chlorophyceae</taxon>
        <taxon>CS clade</taxon>
        <taxon>Sphaeropleales</taxon>
        <taxon>Selenastraceae</taxon>
        <taxon>Monoraphidium</taxon>
    </lineage>
</organism>
<evidence type="ECO:0000256" key="1">
    <source>
        <dbReference type="SAM" id="MobiDB-lite"/>
    </source>
</evidence>
<name>A0A0D2K7Q0_9CHLO</name>
<dbReference type="EMBL" id="KK100395">
    <property type="protein sequence ID" value="KIZ06253.1"/>
    <property type="molecule type" value="Genomic_DNA"/>
</dbReference>
<dbReference type="Proteomes" id="UP000054498">
    <property type="component" value="Unassembled WGS sequence"/>
</dbReference>
<feature type="compositionally biased region" description="Polar residues" evidence="1">
    <location>
        <begin position="93"/>
        <end position="104"/>
    </location>
</feature>
<proteinExistence type="predicted"/>
<reference evidence="2 3" key="1">
    <citation type="journal article" date="2013" name="BMC Genomics">
        <title>Reconstruction of the lipid metabolism for the microalga Monoraphidium neglectum from its genome sequence reveals characteristics suitable for biofuel production.</title>
        <authorList>
            <person name="Bogen C."/>
            <person name="Al-Dilaimi A."/>
            <person name="Albersmeier A."/>
            <person name="Wichmann J."/>
            <person name="Grundmann M."/>
            <person name="Rupp O."/>
            <person name="Lauersen K.J."/>
            <person name="Blifernez-Klassen O."/>
            <person name="Kalinowski J."/>
            <person name="Goesmann A."/>
            <person name="Mussgnug J.H."/>
            <person name="Kruse O."/>
        </authorList>
    </citation>
    <scope>NUCLEOTIDE SEQUENCE [LARGE SCALE GENOMIC DNA]</scope>
    <source>
        <strain evidence="2 3">SAG 48.87</strain>
    </source>
</reference>
<gene>
    <name evidence="2" type="ORF">MNEG_1698</name>
</gene>
<evidence type="ECO:0000313" key="3">
    <source>
        <dbReference type="Proteomes" id="UP000054498"/>
    </source>
</evidence>
<dbReference type="RefSeq" id="XP_013905272.1">
    <property type="nucleotide sequence ID" value="XM_014049818.1"/>
</dbReference>
<evidence type="ECO:0000313" key="2">
    <source>
        <dbReference type="EMBL" id="KIZ06253.1"/>
    </source>
</evidence>
<protein>
    <submittedName>
        <fullName evidence="2">Uncharacterized protein</fullName>
    </submittedName>
</protein>
<feature type="region of interest" description="Disordered" evidence="1">
    <location>
        <begin position="1"/>
        <end position="28"/>
    </location>
</feature>
<feature type="non-terminal residue" evidence="2">
    <location>
        <position position="1"/>
    </location>
</feature>
<dbReference type="GeneID" id="25734576"/>
<keyword evidence="3" id="KW-1185">Reference proteome</keyword>
<feature type="region of interest" description="Disordered" evidence="1">
    <location>
        <begin position="34"/>
        <end position="53"/>
    </location>
</feature>
<sequence>IRAWAGGVRRSPSPPPADRAAMAAGGRGQPLMALATAGGAGEGGGQAAEERAVGGEVDIPVEEDGEGLSGAAVLAMVASSLAGHKRPREMVSEATQTAGDPTQA</sequence>
<accession>A0A0D2K7Q0</accession>
<feature type="region of interest" description="Disordered" evidence="1">
    <location>
        <begin position="83"/>
        <end position="104"/>
    </location>
</feature>
<dbReference type="AlphaFoldDB" id="A0A0D2K7Q0"/>
<dbReference type="KEGG" id="mng:MNEG_1698"/>